<name>A0ABU9TM41_9GAMM</name>
<evidence type="ECO:0000313" key="2">
    <source>
        <dbReference type="Proteomes" id="UP001449225"/>
    </source>
</evidence>
<dbReference type="Proteomes" id="UP001449225">
    <property type="component" value="Unassembled WGS sequence"/>
</dbReference>
<sequence>MIDGVQISSLKKISHPKGDIFHALKQTDNSYNGFGEAYFSFVNEGAIKGWKKHTEMVLNLIVPQGAVKFVIYDDREDSRTKGVFMDVELSPMNYQRLTVQPNLWVAFQGKGPGHNMLLNVASIAHDPSESCNAELGVFNYCWS</sequence>
<dbReference type="Gene3D" id="2.60.120.10">
    <property type="entry name" value="Jelly Rolls"/>
    <property type="match status" value="1"/>
</dbReference>
<evidence type="ECO:0008006" key="3">
    <source>
        <dbReference type="Google" id="ProtNLM"/>
    </source>
</evidence>
<accession>A0ABU9TM41</accession>
<organism evidence="1 2">
    <name type="scientific">Neptuniibacter pectenicola</name>
    <dbReference type="NCBI Taxonomy" id="1806669"/>
    <lineage>
        <taxon>Bacteria</taxon>
        <taxon>Pseudomonadati</taxon>
        <taxon>Pseudomonadota</taxon>
        <taxon>Gammaproteobacteria</taxon>
        <taxon>Oceanospirillales</taxon>
        <taxon>Oceanospirillaceae</taxon>
        <taxon>Neptuniibacter</taxon>
    </lineage>
</organism>
<comment type="caution">
    <text evidence="1">The sequence shown here is derived from an EMBL/GenBank/DDBJ whole genome shotgun (WGS) entry which is preliminary data.</text>
</comment>
<keyword evidence="2" id="KW-1185">Reference proteome</keyword>
<dbReference type="InterPro" id="IPR014710">
    <property type="entry name" value="RmlC-like_jellyroll"/>
</dbReference>
<dbReference type="InterPro" id="IPR011051">
    <property type="entry name" value="RmlC_Cupin_sf"/>
</dbReference>
<protein>
    <recommendedName>
        <fullName evidence="3">dTDP-4-dehydrorhamnose 3,5-epimerase</fullName>
    </recommendedName>
</protein>
<dbReference type="SUPFAM" id="SSF51182">
    <property type="entry name" value="RmlC-like cupins"/>
    <property type="match status" value="1"/>
</dbReference>
<proteinExistence type="predicted"/>
<dbReference type="RefSeq" id="WP_342853344.1">
    <property type="nucleotide sequence ID" value="NZ_JBBMRA010000001.1"/>
</dbReference>
<gene>
    <name evidence="1" type="ORF">WNY58_00140</name>
</gene>
<reference evidence="1 2" key="1">
    <citation type="submission" date="2024-03" db="EMBL/GenBank/DDBJ databases">
        <title>Community enrichment and isolation of bacterial strains for fucoidan degradation.</title>
        <authorList>
            <person name="Sichert A."/>
        </authorList>
    </citation>
    <scope>NUCLEOTIDE SEQUENCE [LARGE SCALE GENOMIC DNA]</scope>
    <source>
        <strain evidence="1 2">AS76</strain>
    </source>
</reference>
<evidence type="ECO:0000313" key="1">
    <source>
        <dbReference type="EMBL" id="MEM5534786.1"/>
    </source>
</evidence>
<dbReference type="EMBL" id="JBBMRA010000001">
    <property type="protein sequence ID" value="MEM5534786.1"/>
    <property type="molecule type" value="Genomic_DNA"/>
</dbReference>